<protein>
    <recommendedName>
        <fullName evidence="3">EF-hand domain-containing protein</fullName>
    </recommendedName>
</protein>
<dbReference type="InterPro" id="IPR002048">
    <property type="entry name" value="EF_hand_dom"/>
</dbReference>
<dbReference type="PROSITE" id="PS50222">
    <property type="entry name" value="EF_HAND_2"/>
    <property type="match status" value="1"/>
</dbReference>
<dbReference type="InterPro" id="IPR011992">
    <property type="entry name" value="EF-hand-dom_pair"/>
</dbReference>
<reference evidence="4" key="1">
    <citation type="submission" date="2021-01" db="EMBL/GenBank/DDBJ databases">
        <authorList>
            <person name="Corre E."/>
            <person name="Pelletier E."/>
            <person name="Niang G."/>
            <person name="Scheremetjew M."/>
            <person name="Finn R."/>
            <person name="Kale V."/>
            <person name="Holt S."/>
            <person name="Cochrane G."/>
            <person name="Meng A."/>
            <person name="Brown T."/>
            <person name="Cohen L."/>
        </authorList>
    </citation>
    <scope>NUCLEOTIDE SEQUENCE</scope>
    <source>
        <strain evidence="4">CCMP1594</strain>
    </source>
</reference>
<dbReference type="AlphaFoldDB" id="A0A7S4GFP5"/>
<feature type="region of interest" description="Disordered" evidence="2">
    <location>
        <begin position="332"/>
        <end position="354"/>
    </location>
</feature>
<name>A0A7S4GFP5_9EUGL</name>
<dbReference type="EMBL" id="HBJA01135910">
    <property type="protein sequence ID" value="CAE0835393.1"/>
    <property type="molecule type" value="Transcribed_RNA"/>
</dbReference>
<evidence type="ECO:0000259" key="3">
    <source>
        <dbReference type="PROSITE" id="PS50222"/>
    </source>
</evidence>
<proteinExistence type="predicted"/>
<feature type="compositionally biased region" description="Pro residues" evidence="2">
    <location>
        <begin position="137"/>
        <end position="149"/>
    </location>
</feature>
<dbReference type="PROSITE" id="PS00018">
    <property type="entry name" value="EF_HAND_1"/>
    <property type="match status" value="1"/>
</dbReference>
<feature type="region of interest" description="Disordered" evidence="2">
    <location>
        <begin position="390"/>
        <end position="415"/>
    </location>
</feature>
<feature type="domain" description="EF-hand" evidence="3">
    <location>
        <begin position="209"/>
        <end position="244"/>
    </location>
</feature>
<gene>
    <name evidence="4" type="ORF">EGYM00163_LOCUS46742</name>
</gene>
<feature type="region of interest" description="Disordered" evidence="2">
    <location>
        <begin position="134"/>
        <end position="162"/>
    </location>
</feature>
<evidence type="ECO:0000313" key="4">
    <source>
        <dbReference type="EMBL" id="CAE0835393.1"/>
    </source>
</evidence>
<sequence>MSVHSAHESAPSLNGKDAPTFLLELRIAEFVGGKDGWEYRVRFECQNNVEHTPWVTCENGSAQLDHLTSFGVTANAALLLQVFERDAKFGEGVPLRTKWIRYPLPPPAPRMRQAEVNFGSRHKPQSLHIRVKQFTPEAPPPPPPPPPESDPSFPTEPPEEEEQVVEQIGMSREDLVSMAVHFWGGKKPLEEMNFESFAVCWRKCFGQNQDDDTILKEFKKIDTDGSRSVSRLEIVRFLVHEIEDEKKPTEESRKRREEFEANLCFLSFASLPRGYEKAVDINLFQMNLEDLAYMIDQLLLVLSYRNHSSRLNRSQIMATEILTKHGTIVSVGPKKKAEGDGGQGKSDGNSKETEEKVLKKDQFLSMIQSNEYKHILELWRYLIGIDSKNAPGEPGSPAATASKEKENSRSCFDCW</sequence>
<keyword evidence="1" id="KW-0106">Calcium</keyword>
<dbReference type="SUPFAM" id="SSF47473">
    <property type="entry name" value="EF-hand"/>
    <property type="match status" value="1"/>
</dbReference>
<dbReference type="GO" id="GO:0005509">
    <property type="term" value="F:calcium ion binding"/>
    <property type="evidence" value="ECO:0007669"/>
    <property type="project" value="InterPro"/>
</dbReference>
<evidence type="ECO:0000256" key="2">
    <source>
        <dbReference type="SAM" id="MobiDB-lite"/>
    </source>
</evidence>
<evidence type="ECO:0000256" key="1">
    <source>
        <dbReference type="ARBA" id="ARBA00022837"/>
    </source>
</evidence>
<accession>A0A7S4GFP5</accession>
<dbReference type="InterPro" id="IPR018247">
    <property type="entry name" value="EF_Hand_1_Ca_BS"/>
</dbReference>
<organism evidence="4">
    <name type="scientific">Eutreptiella gymnastica</name>
    <dbReference type="NCBI Taxonomy" id="73025"/>
    <lineage>
        <taxon>Eukaryota</taxon>
        <taxon>Discoba</taxon>
        <taxon>Euglenozoa</taxon>
        <taxon>Euglenida</taxon>
        <taxon>Spirocuta</taxon>
        <taxon>Euglenophyceae</taxon>
        <taxon>Eutreptiales</taxon>
        <taxon>Eutreptiaceae</taxon>
        <taxon>Eutreptiella</taxon>
    </lineage>
</organism>